<proteinExistence type="predicted"/>
<dbReference type="EMBL" id="UINC01051343">
    <property type="protein sequence ID" value="SVB65391.1"/>
    <property type="molecule type" value="Genomic_DNA"/>
</dbReference>
<gene>
    <name evidence="1" type="ORF">METZ01_LOCUS218245</name>
</gene>
<accession>A0A382FTV9</accession>
<name>A0A382FTV9_9ZZZZ</name>
<organism evidence="1">
    <name type="scientific">marine metagenome</name>
    <dbReference type="NCBI Taxonomy" id="408172"/>
    <lineage>
        <taxon>unclassified sequences</taxon>
        <taxon>metagenomes</taxon>
        <taxon>ecological metagenomes</taxon>
    </lineage>
</organism>
<sequence length="129" mass="14226">MTIMFCQFQLINLKADDTTIIDDEELPAIDPFAGGAGSTNQVTETDNSQMNSNSGLLNNMRLVGTIIGENKNIAIFSAPDGGAFKYEENEDITETTTLLEIYNDFVIVQDGENNMFEVYMNNIIKPSEG</sequence>
<dbReference type="AlphaFoldDB" id="A0A382FTV9"/>
<evidence type="ECO:0008006" key="2">
    <source>
        <dbReference type="Google" id="ProtNLM"/>
    </source>
</evidence>
<evidence type="ECO:0000313" key="1">
    <source>
        <dbReference type="EMBL" id="SVB65391.1"/>
    </source>
</evidence>
<reference evidence="1" key="1">
    <citation type="submission" date="2018-05" db="EMBL/GenBank/DDBJ databases">
        <authorList>
            <person name="Lanie J.A."/>
            <person name="Ng W.-L."/>
            <person name="Kazmierczak K.M."/>
            <person name="Andrzejewski T.M."/>
            <person name="Davidsen T.M."/>
            <person name="Wayne K.J."/>
            <person name="Tettelin H."/>
            <person name="Glass J.I."/>
            <person name="Rusch D."/>
            <person name="Podicherti R."/>
            <person name="Tsui H.-C.T."/>
            <person name="Winkler M.E."/>
        </authorList>
    </citation>
    <scope>NUCLEOTIDE SEQUENCE</scope>
</reference>
<protein>
    <recommendedName>
        <fullName evidence="2">Type II secretion system protein GspC N-terminal domain-containing protein</fullName>
    </recommendedName>
</protein>